<dbReference type="Proteomes" id="UP001268683">
    <property type="component" value="Chromosome"/>
</dbReference>
<evidence type="ECO:0000256" key="7">
    <source>
        <dbReference type="RuleBase" id="RU003879"/>
    </source>
</evidence>
<dbReference type="PANTHER" id="PTHR30558">
    <property type="entry name" value="EXBD MEMBRANE COMPONENT OF PMF-DRIVEN MACROMOLECULE IMPORT SYSTEM"/>
    <property type="match status" value="1"/>
</dbReference>
<dbReference type="Gene3D" id="3.30.420.270">
    <property type="match status" value="1"/>
</dbReference>
<keyword evidence="7" id="KW-0813">Transport</keyword>
<dbReference type="GO" id="GO:0015031">
    <property type="term" value="P:protein transport"/>
    <property type="evidence" value="ECO:0007669"/>
    <property type="project" value="UniProtKB-KW"/>
</dbReference>
<evidence type="ECO:0000256" key="3">
    <source>
        <dbReference type="ARBA" id="ARBA00022475"/>
    </source>
</evidence>
<dbReference type="InterPro" id="IPR003400">
    <property type="entry name" value="ExbD"/>
</dbReference>
<dbReference type="GO" id="GO:0005886">
    <property type="term" value="C:plasma membrane"/>
    <property type="evidence" value="ECO:0007669"/>
    <property type="project" value="UniProtKB-SubCell"/>
</dbReference>
<evidence type="ECO:0000256" key="2">
    <source>
        <dbReference type="ARBA" id="ARBA00005811"/>
    </source>
</evidence>
<accession>A0AA52HAM0</accession>
<keyword evidence="4 7" id="KW-0812">Transmembrane</keyword>
<dbReference type="AlphaFoldDB" id="A0AA52HAM0"/>
<comment type="subcellular location">
    <subcellularLocation>
        <location evidence="1">Cell membrane</location>
        <topology evidence="1">Single-pass membrane protein</topology>
    </subcellularLocation>
    <subcellularLocation>
        <location evidence="7">Cell membrane</location>
        <topology evidence="7">Single-pass type II membrane protein</topology>
    </subcellularLocation>
</comment>
<dbReference type="KEGG" id="tmk:QGN29_00725"/>
<keyword evidence="10" id="KW-1185">Reference proteome</keyword>
<dbReference type="EMBL" id="CP123872">
    <property type="protein sequence ID" value="WND02885.1"/>
    <property type="molecule type" value="Genomic_DNA"/>
</dbReference>
<reference evidence="9" key="1">
    <citation type="submission" date="2023-04" db="EMBL/GenBank/DDBJ databases">
        <title>Complete genome sequence of Temperatibacter marinus.</title>
        <authorList>
            <person name="Rong J.-C."/>
            <person name="Yi M.-L."/>
            <person name="Zhao Q."/>
        </authorList>
    </citation>
    <scope>NUCLEOTIDE SEQUENCE</scope>
    <source>
        <strain evidence="9">NBRC 110045</strain>
    </source>
</reference>
<organism evidence="9 10">
    <name type="scientific">Temperatibacter marinus</name>
    <dbReference type="NCBI Taxonomy" id="1456591"/>
    <lineage>
        <taxon>Bacteria</taxon>
        <taxon>Pseudomonadati</taxon>
        <taxon>Pseudomonadota</taxon>
        <taxon>Alphaproteobacteria</taxon>
        <taxon>Kordiimonadales</taxon>
        <taxon>Temperatibacteraceae</taxon>
        <taxon>Temperatibacter</taxon>
    </lineage>
</organism>
<keyword evidence="5 8" id="KW-1133">Transmembrane helix</keyword>
<evidence type="ECO:0000256" key="8">
    <source>
        <dbReference type="SAM" id="Phobius"/>
    </source>
</evidence>
<evidence type="ECO:0000256" key="6">
    <source>
        <dbReference type="ARBA" id="ARBA00023136"/>
    </source>
</evidence>
<proteinExistence type="inferred from homology"/>
<keyword evidence="6 8" id="KW-0472">Membrane</keyword>
<keyword evidence="7" id="KW-0653">Protein transport</keyword>
<evidence type="ECO:0000256" key="1">
    <source>
        <dbReference type="ARBA" id="ARBA00004162"/>
    </source>
</evidence>
<protein>
    <submittedName>
        <fullName evidence="9">Biopolymer transporter ExbD</fullName>
    </submittedName>
</protein>
<feature type="transmembrane region" description="Helical" evidence="8">
    <location>
        <begin position="15"/>
        <end position="36"/>
    </location>
</feature>
<dbReference type="Pfam" id="PF02472">
    <property type="entry name" value="ExbD"/>
    <property type="match status" value="1"/>
</dbReference>
<dbReference type="RefSeq" id="WP_310798724.1">
    <property type="nucleotide sequence ID" value="NZ_CP123872.1"/>
</dbReference>
<dbReference type="GO" id="GO:0022857">
    <property type="term" value="F:transmembrane transporter activity"/>
    <property type="evidence" value="ECO:0007669"/>
    <property type="project" value="InterPro"/>
</dbReference>
<evidence type="ECO:0000313" key="9">
    <source>
        <dbReference type="EMBL" id="WND02885.1"/>
    </source>
</evidence>
<dbReference type="PANTHER" id="PTHR30558:SF13">
    <property type="entry name" value="BIOPOLYMER TRANSPORT PROTEIN EXBD2"/>
    <property type="match status" value="1"/>
</dbReference>
<evidence type="ECO:0000256" key="5">
    <source>
        <dbReference type="ARBA" id="ARBA00022989"/>
    </source>
</evidence>
<comment type="similarity">
    <text evidence="2 7">Belongs to the ExbD/TolR family.</text>
</comment>
<sequence>MRDHSQKDEDTEINMTPMLDIVFIMLIFFIVTAVFVKEAGVDVTKPEAATGELQPQVSILIAVTDKNDIIINRKPTKIDSVRAAVKKLHSENPRGTVNIQADVRSDATIVMDLYDAIKDAGVETIAISTEAK</sequence>
<evidence type="ECO:0000313" key="10">
    <source>
        <dbReference type="Proteomes" id="UP001268683"/>
    </source>
</evidence>
<name>A0AA52HAM0_9PROT</name>
<evidence type="ECO:0000256" key="4">
    <source>
        <dbReference type="ARBA" id="ARBA00022692"/>
    </source>
</evidence>
<keyword evidence="3" id="KW-1003">Cell membrane</keyword>
<gene>
    <name evidence="9" type="ORF">QGN29_00725</name>
</gene>